<dbReference type="EMBL" id="CP000057">
    <property type="protein sequence ID" value="AAX88074.1"/>
    <property type="molecule type" value="Genomic_DNA"/>
</dbReference>
<dbReference type="SUPFAM" id="SSF53649">
    <property type="entry name" value="Alkaline phosphatase-like"/>
    <property type="match status" value="1"/>
</dbReference>
<protein>
    <submittedName>
        <fullName evidence="10">Predicted PE--lipooligosaccharide phosphorylethanolamine transferase</fullName>
    </submittedName>
</protein>
<feature type="transmembrane region" description="Helical" evidence="8">
    <location>
        <begin position="147"/>
        <end position="165"/>
    </location>
</feature>
<dbReference type="KEGG" id="hit:NTHI1224"/>
<organism evidence="10 11">
    <name type="scientific">Haemophilus influenzae (strain 86-028NP)</name>
    <dbReference type="NCBI Taxonomy" id="281310"/>
    <lineage>
        <taxon>Bacteria</taxon>
        <taxon>Pseudomonadati</taxon>
        <taxon>Pseudomonadota</taxon>
        <taxon>Gammaproteobacteria</taxon>
        <taxon>Pasteurellales</taxon>
        <taxon>Pasteurellaceae</taxon>
        <taxon>Haemophilus</taxon>
    </lineage>
</organism>
<dbReference type="PANTHER" id="PTHR30443:SF4">
    <property type="entry name" value="PHOSPHOETHANOLAMINE TRANSFERASE OPGE-RELATED"/>
    <property type="match status" value="1"/>
</dbReference>
<name>Q4QLM3_HAEI8</name>
<evidence type="ECO:0000259" key="9">
    <source>
        <dbReference type="Pfam" id="PF00884"/>
    </source>
</evidence>
<feature type="transmembrane region" description="Helical" evidence="8">
    <location>
        <begin position="114"/>
        <end position="135"/>
    </location>
</feature>
<evidence type="ECO:0000256" key="8">
    <source>
        <dbReference type="SAM" id="Phobius"/>
    </source>
</evidence>
<proteinExistence type="inferred from homology"/>
<dbReference type="PANTHER" id="PTHR30443">
    <property type="entry name" value="INNER MEMBRANE PROTEIN"/>
    <property type="match status" value="1"/>
</dbReference>
<evidence type="ECO:0000313" key="11">
    <source>
        <dbReference type="Proteomes" id="UP000002525"/>
    </source>
</evidence>
<dbReference type="Pfam" id="PF00884">
    <property type="entry name" value="Sulfatase"/>
    <property type="match status" value="1"/>
</dbReference>
<dbReference type="InterPro" id="IPR000917">
    <property type="entry name" value="Sulfatase_N"/>
</dbReference>
<comment type="subcellular location">
    <subcellularLocation>
        <location evidence="1">Cell membrane</location>
        <topology evidence="1">Multi-pass membrane protein</topology>
    </subcellularLocation>
</comment>
<evidence type="ECO:0000313" key="10">
    <source>
        <dbReference type="EMBL" id="AAX88074.1"/>
    </source>
</evidence>
<feature type="transmembrane region" description="Helical" evidence="8">
    <location>
        <begin position="21"/>
        <end position="40"/>
    </location>
</feature>
<dbReference type="Proteomes" id="UP000002525">
    <property type="component" value="Chromosome"/>
</dbReference>
<keyword evidence="4 8" id="KW-0812">Transmembrane</keyword>
<evidence type="ECO:0000256" key="4">
    <source>
        <dbReference type="ARBA" id="ARBA00022692"/>
    </source>
</evidence>
<dbReference type="HOGENOM" id="CLU_039390_3_0_6"/>
<keyword evidence="2" id="KW-1003">Cell membrane</keyword>
<keyword evidence="6 8" id="KW-0472">Membrane</keyword>
<evidence type="ECO:0000256" key="1">
    <source>
        <dbReference type="ARBA" id="ARBA00004651"/>
    </source>
</evidence>
<accession>Q4QLM3</accession>
<dbReference type="Gene3D" id="3.40.720.10">
    <property type="entry name" value="Alkaline Phosphatase, subunit A"/>
    <property type="match status" value="1"/>
</dbReference>
<dbReference type="GO" id="GO:0009244">
    <property type="term" value="P:lipopolysaccharide core region biosynthetic process"/>
    <property type="evidence" value="ECO:0007669"/>
    <property type="project" value="TreeGrafter"/>
</dbReference>
<dbReference type="CDD" id="cd16017">
    <property type="entry name" value="LptA"/>
    <property type="match status" value="1"/>
</dbReference>
<reference evidence="10 11" key="1">
    <citation type="journal article" date="2005" name="J. Bacteriol.">
        <title>Genomic sequence of an otitis media isolate of nontypeable Haemophilus influenzae: comparative study with H. influenzae serotype d, strain KW20.</title>
        <authorList>
            <person name="Harrison A."/>
            <person name="Dyer D.W."/>
            <person name="Gillaspy A."/>
            <person name="Ray W.C."/>
            <person name="Mungur R."/>
            <person name="Carson M.B."/>
            <person name="Zhong H."/>
            <person name="Gipson J."/>
            <person name="Gipson M."/>
            <person name="Johnson L.S."/>
            <person name="Lewis L."/>
            <person name="Bakaletz L.O."/>
            <person name="Munson R.S.Jr."/>
        </authorList>
    </citation>
    <scope>NUCLEOTIDE SEQUENCE [LARGE SCALE GENOMIC DNA]</scope>
    <source>
        <strain evidence="10 11">86-028NP</strain>
    </source>
</reference>
<dbReference type="InterPro" id="IPR058130">
    <property type="entry name" value="PEA_transf_C"/>
</dbReference>
<evidence type="ECO:0000256" key="7">
    <source>
        <dbReference type="ARBA" id="ARBA00038481"/>
    </source>
</evidence>
<dbReference type="GO" id="GO:0016776">
    <property type="term" value="F:phosphotransferase activity, phosphate group as acceptor"/>
    <property type="evidence" value="ECO:0007669"/>
    <property type="project" value="TreeGrafter"/>
</dbReference>
<dbReference type="InterPro" id="IPR040423">
    <property type="entry name" value="PEA_transferase"/>
</dbReference>
<comment type="similarity">
    <text evidence="7">Belongs to the phosphoethanolamine transferase family.</text>
</comment>
<gene>
    <name evidence="10" type="ordered locus">NTHI1224</name>
</gene>
<evidence type="ECO:0000256" key="5">
    <source>
        <dbReference type="ARBA" id="ARBA00022989"/>
    </source>
</evidence>
<feature type="transmembrane region" description="Helical" evidence="8">
    <location>
        <begin position="71"/>
        <end position="94"/>
    </location>
</feature>
<evidence type="ECO:0000256" key="3">
    <source>
        <dbReference type="ARBA" id="ARBA00022679"/>
    </source>
</evidence>
<dbReference type="AlphaFoldDB" id="Q4QLM3"/>
<feature type="transmembrane region" description="Helical" evidence="8">
    <location>
        <begin position="46"/>
        <end position="64"/>
    </location>
</feature>
<dbReference type="InterPro" id="IPR017850">
    <property type="entry name" value="Alkaline_phosphatase_core_sf"/>
</dbReference>
<dbReference type="GO" id="GO:0005886">
    <property type="term" value="C:plasma membrane"/>
    <property type="evidence" value="ECO:0007669"/>
    <property type="project" value="UniProtKB-SubCell"/>
</dbReference>
<evidence type="ECO:0000256" key="6">
    <source>
        <dbReference type="ARBA" id="ARBA00023136"/>
    </source>
</evidence>
<evidence type="ECO:0000256" key="2">
    <source>
        <dbReference type="ARBA" id="ARBA00022475"/>
    </source>
</evidence>
<keyword evidence="3 10" id="KW-0808">Transferase</keyword>
<keyword evidence="5 8" id="KW-1133">Transmembrane helix</keyword>
<feature type="domain" description="Sulfatase N-terminal" evidence="9">
    <location>
        <begin position="209"/>
        <end position="487"/>
    </location>
</feature>
<sequence length="535" mass="61012">MDNSDIFFSGKTMMNTKKTSQILPALFAVICAAFAGYFILIGSGMFTEPTVDLILLATITILLLSSSKKSFYFILLPLTLLHAFYTPTGLNFGPPSYQYIASLFATDILETKEFLLQIPVSSYLIAFAIPILIFLQYKSAVKFGIKFYRNKTFIALATLLFAYNMPLAEPIKETISSTLKIVDEVQKLKQISQSDNWGKSTLENSRYDDYVIVLGESARKDYHHAYGYPIENTPFMSNAKGTLIDGFRSAGTNTVASLRLMLTLPNKEKWEPNYSLSLVDLIKSAGVKTYWLSNQGMLGKFDTPVSSLASKSDETFFLKKGGSFNSTNFSDFDLLPKFAQVLENSVQGKRFIVLHIYGSHPMACDRIEDYPKIFDDKDLNPKYGYLNCYVSSIKKTDEFLKRVYDQLEENAKKNHRTFSMIYFSDHGLCHQQDEKNNILLFNQNCFSREHHNIPLFKISSDDMERKEYKVFKSGLNFLEGIANWIGIQNPQLTQTEDLFSNESDKNDFGLQKRIDEKYRKDDDPAIDIRPKHGAY</sequence>